<keyword evidence="3" id="KW-1185">Reference proteome</keyword>
<dbReference type="InterPro" id="IPR051035">
    <property type="entry name" value="Mito_inheritance_9"/>
</dbReference>
<dbReference type="OrthoDB" id="10003767at2759"/>
<proteinExistence type="predicted"/>
<dbReference type="AlphaFoldDB" id="A0A8H7ABC8"/>
<accession>A0A8H7ABC8</accession>
<sequence length="536" mass="62453">MLRPEQEHEFFNYTTGRFLWNERARLIERHHTFNVAELCLRVSKACGKERHHITSVDKSAEGGWHRIFTVAFKDGTEVIARLPYPCNLPKRYSTLSEVATMAFLDQHGIPVPKVYDWSATADNSVGSEYIIMEKVQGTDLHKTWYSMTVGERLQIVERIVRLERVLFDISLPAYGSIYFKDSLSPGTPTVDIPSHANSDGSPRFCIGPSTELLWWYSHRDKLGANSGPWFDSAEVLEAVGKRELLWLEKFGRPRYPQESIYRPVYDYQKVEPEVQRKSLEDYLKIARFLVPDNEEMNRPTIRHPDLSPSNIFISTRGEIAGMIDWQHCVVLPLFLQAKIPSHFENYGDEDSEMHRQPKLPDNFNSLPDEDKAIQEEIYRKRQLHFFYLGATSHMNRLHYSALRSNQFTYVSRLYNAARNPWEGDNTTLKAHLIPIITTWPKVCRKDAPDCPVHYSEEEIKECLRRHEKQLEIDQGMQGMRNFVGVNPEGWVDNDEYEEAKKKAADIKAQWIAEAESEFERKDIEENFPLQDHEEID</sequence>
<dbReference type="GO" id="GO:0005739">
    <property type="term" value="C:mitochondrion"/>
    <property type="evidence" value="ECO:0007669"/>
    <property type="project" value="TreeGrafter"/>
</dbReference>
<dbReference type="Gene3D" id="3.30.200.20">
    <property type="entry name" value="Phosphorylase Kinase, domain 1"/>
    <property type="match status" value="1"/>
</dbReference>
<name>A0A8H7ABC8_9EURO</name>
<feature type="domain" description="Aminoglycoside phosphotransferase" evidence="1">
    <location>
        <begin position="91"/>
        <end position="330"/>
    </location>
</feature>
<reference evidence="2" key="1">
    <citation type="submission" date="2020-02" db="EMBL/GenBank/DDBJ databases">
        <authorList>
            <person name="Palmer J.M."/>
        </authorList>
    </citation>
    <scope>NUCLEOTIDE SEQUENCE</scope>
    <source>
        <strain evidence="2">EPUS1.4</strain>
        <tissue evidence="2">Thallus</tissue>
    </source>
</reference>
<dbReference type="SUPFAM" id="SSF56112">
    <property type="entry name" value="Protein kinase-like (PK-like)"/>
    <property type="match status" value="1"/>
</dbReference>
<dbReference type="PANTHER" id="PTHR36091:SF2">
    <property type="entry name" value="AMINOGLYCOSIDE PHOSPHOTRANSFERASE DOMAIN-CONTAINING PROTEIN"/>
    <property type="match status" value="1"/>
</dbReference>
<dbReference type="Proteomes" id="UP000606974">
    <property type="component" value="Unassembled WGS sequence"/>
</dbReference>
<gene>
    <name evidence="2" type="ORF">GJ744_012272</name>
</gene>
<evidence type="ECO:0000259" key="1">
    <source>
        <dbReference type="Pfam" id="PF01636"/>
    </source>
</evidence>
<evidence type="ECO:0000313" key="3">
    <source>
        <dbReference type="Proteomes" id="UP000606974"/>
    </source>
</evidence>
<dbReference type="PANTHER" id="PTHR36091">
    <property type="entry name" value="ALTERED INHERITANCE OF MITOCHONDRIA PROTEIN 9, MITOCHONDRIAL"/>
    <property type="match status" value="1"/>
</dbReference>
<dbReference type="EMBL" id="JAACFV010000095">
    <property type="protein sequence ID" value="KAF7506025.1"/>
    <property type="molecule type" value="Genomic_DNA"/>
</dbReference>
<organism evidence="2 3">
    <name type="scientific">Endocarpon pusillum</name>
    <dbReference type="NCBI Taxonomy" id="364733"/>
    <lineage>
        <taxon>Eukaryota</taxon>
        <taxon>Fungi</taxon>
        <taxon>Dikarya</taxon>
        <taxon>Ascomycota</taxon>
        <taxon>Pezizomycotina</taxon>
        <taxon>Eurotiomycetes</taxon>
        <taxon>Chaetothyriomycetidae</taxon>
        <taxon>Verrucariales</taxon>
        <taxon>Verrucariaceae</taxon>
        <taxon>Endocarpon</taxon>
    </lineage>
</organism>
<dbReference type="InterPro" id="IPR002575">
    <property type="entry name" value="Aminoglycoside_PTrfase"/>
</dbReference>
<dbReference type="Gene3D" id="3.90.1200.10">
    <property type="match status" value="1"/>
</dbReference>
<dbReference type="Pfam" id="PF01636">
    <property type="entry name" value="APH"/>
    <property type="match status" value="1"/>
</dbReference>
<comment type="caution">
    <text evidence="2">The sequence shown here is derived from an EMBL/GenBank/DDBJ whole genome shotgun (WGS) entry which is preliminary data.</text>
</comment>
<protein>
    <recommendedName>
        <fullName evidence="1">Aminoglycoside phosphotransferase domain-containing protein</fullName>
    </recommendedName>
</protein>
<evidence type="ECO:0000313" key="2">
    <source>
        <dbReference type="EMBL" id="KAF7506025.1"/>
    </source>
</evidence>
<dbReference type="InterPro" id="IPR011009">
    <property type="entry name" value="Kinase-like_dom_sf"/>
</dbReference>